<dbReference type="AlphaFoldDB" id="A0A2W4ZLR2"/>
<evidence type="ECO:0000313" key="2">
    <source>
        <dbReference type="Proteomes" id="UP000249557"/>
    </source>
</evidence>
<dbReference type="EMBL" id="QFNK01000315">
    <property type="protein sequence ID" value="PZO80999.1"/>
    <property type="molecule type" value="Genomic_DNA"/>
</dbReference>
<organism evidence="1 2">
    <name type="scientific">Micavibrio aeruginosavorus</name>
    <dbReference type="NCBI Taxonomy" id="349221"/>
    <lineage>
        <taxon>Bacteria</taxon>
        <taxon>Pseudomonadati</taxon>
        <taxon>Bdellovibrionota</taxon>
        <taxon>Bdellovibrionia</taxon>
        <taxon>Bdellovibrionales</taxon>
        <taxon>Pseudobdellovibrionaceae</taxon>
        <taxon>Micavibrio</taxon>
    </lineage>
</organism>
<evidence type="ECO:0000313" key="1">
    <source>
        <dbReference type="EMBL" id="PZO80999.1"/>
    </source>
</evidence>
<dbReference type="Proteomes" id="UP000249557">
    <property type="component" value="Unassembled WGS sequence"/>
</dbReference>
<proteinExistence type="predicted"/>
<name>A0A2W4ZLR2_9BACT</name>
<reference evidence="1 2" key="1">
    <citation type="submission" date="2017-08" db="EMBL/GenBank/DDBJ databases">
        <title>Infants hospitalized years apart are colonized by the same room-sourced microbial strains.</title>
        <authorList>
            <person name="Brooks B."/>
            <person name="Olm M.R."/>
            <person name="Firek B.A."/>
            <person name="Baker R."/>
            <person name="Thomas B.C."/>
            <person name="Morowitz M.J."/>
            <person name="Banfield J.F."/>
        </authorList>
    </citation>
    <scope>NUCLEOTIDE SEQUENCE [LARGE SCALE GENOMIC DNA]</scope>
    <source>
        <strain evidence="1">S2_018_000_R2_104</strain>
    </source>
</reference>
<protein>
    <submittedName>
        <fullName evidence="1">Uncharacterized protein</fullName>
    </submittedName>
</protein>
<accession>A0A2W4ZLR2</accession>
<comment type="caution">
    <text evidence="1">The sequence shown here is derived from an EMBL/GenBank/DDBJ whole genome shotgun (WGS) entry which is preliminary data.</text>
</comment>
<gene>
    <name evidence="1" type="ORF">DI626_11065</name>
</gene>
<sequence>MAMTMADFHFMDSASLKGREDRYQVVTVKVDKILKSWRSSLFSFEWLTADGAIKGLDDLSIMDRDKRLRAEKIIRESDKIERPVLGIGLLDNVEIGAGKEIFLTLAAQGRKDMEVHIPASCVKAFKEFIIS</sequence>